<evidence type="ECO:0000313" key="2">
    <source>
        <dbReference type="EMBL" id="KAE9396162.1"/>
    </source>
</evidence>
<keyword evidence="3" id="KW-1185">Reference proteome</keyword>
<name>A0A6A4HCW3_9AGAR</name>
<gene>
    <name evidence="2" type="ORF">BT96DRAFT_1041194</name>
</gene>
<dbReference type="Proteomes" id="UP000799118">
    <property type="component" value="Unassembled WGS sequence"/>
</dbReference>
<evidence type="ECO:0008006" key="4">
    <source>
        <dbReference type="Google" id="ProtNLM"/>
    </source>
</evidence>
<proteinExistence type="predicted"/>
<feature type="compositionally biased region" description="Low complexity" evidence="1">
    <location>
        <begin position="197"/>
        <end position="234"/>
    </location>
</feature>
<dbReference type="AlphaFoldDB" id="A0A6A4HCW3"/>
<evidence type="ECO:0000313" key="3">
    <source>
        <dbReference type="Proteomes" id="UP000799118"/>
    </source>
</evidence>
<reference evidence="2" key="1">
    <citation type="journal article" date="2019" name="Environ. Microbiol.">
        <title>Fungal ecological strategies reflected in gene transcription - a case study of two litter decomposers.</title>
        <authorList>
            <person name="Barbi F."/>
            <person name="Kohler A."/>
            <person name="Barry K."/>
            <person name="Baskaran P."/>
            <person name="Daum C."/>
            <person name="Fauchery L."/>
            <person name="Ihrmark K."/>
            <person name="Kuo A."/>
            <person name="LaButti K."/>
            <person name="Lipzen A."/>
            <person name="Morin E."/>
            <person name="Grigoriev I.V."/>
            <person name="Henrissat B."/>
            <person name="Lindahl B."/>
            <person name="Martin F."/>
        </authorList>
    </citation>
    <scope>NUCLEOTIDE SEQUENCE</scope>
    <source>
        <strain evidence="2">JB14</strain>
    </source>
</reference>
<accession>A0A6A4HCW3</accession>
<sequence length="326" mass="36637">MLSGHFSLQWASKEDFTAWREEEQKKTIEFLENRRIWDGDCFDETVYYVCSRGATGGTAAYTKKNSHWQQKVPAKRTGCKCSLTIKSYLNTKTVVGKYNESHNHEIGNANLRFTCISKEMRELIAGFLRSGVSSNNIPLAQTSSCSHTGHLNVITHNNMIRITPCTQIPLQLALIDCTLEELEADEPDWDMPWRCNSKISPSPSSSPSIPSFSPRTSSPLPSSSAPSSQPSPSSLPASTWPLGLTVAHISAAFSHIFDNESSLLSPQRRFEMEFGEDWNPDVFFLHYNLWKALSKEDLVTLDLICLLGILLLVKTYYHKRLALNDS</sequence>
<organism evidence="2 3">
    <name type="scientific">Gymnopus androsaceus JB14</name>
    <dbReference type="NCBI Taxonomy" id="1447944"/>
    <lineage>
        <taxon>Eukaryota</taxon>
        <taxon>Fungi</taxon>
        <taxon>Dikarya</taxon>
        <taxon>Basidiomycota</taxon>
        <taxon>Agaricomycotina</taxon>
        <taxon>Agaricomycetes</taxon>
        <taxon>Agaricomycetidae</taxon>
        <taxon>Agaricales</taxon>
        <taxon>Marasmiineae</taxon>
        <taxon>Omphalotaceae</taxon>
        <taxon>Gymnopus</taxon>
    </lineage>
</organism>
<protein>
    <recommendedName>
        <fullName evidence="4">FAR1 domain-containing protein</fullName>
    </recommendedName>
</protein>
<dbReference type="EMBL" id="ML769518">
    <property type="protein sequence ID" value="KAE9396162.1"/>
    <property type="molecule type" value="Genomic_DNA"/>
</dbReference>
<dbReference type="OrthoDB" id="3250747at2759"/>
<feature type="region of interest" description="Disordered" evidence="1">
    <location>
        <begin position="193"/>
        <end position="234"/>
    </location>
</feature>
<evidence type="ECO:0000256" key="1">
    <source>
        <dbReference type="SAM" id="MobiDB-lite"/>
    </source>
</evidence>